<organism evidence="2 3">
    <name type="scientific">Sclerotinia nivalis</name>
    <dbReference type="NCBI Taxonomy" id="352851"/>
    <lineage>
        <taxon>Eukaryota</taxon>
        <taxon>Fungi</taxon>
        <taxon>Dikarya</taxon>
        <taxon>Ascomycota</taxon>
        <taxon>Pezizomycotina</taxon>
        <taxon>Leotiomycetes</taxon>
        <taxon>Helotiales</taxon>
        <taxon>Sclerotiniaceae</taxon>
        <taxon>Sclerotinia</taxon>
    </lineage>
</organism>
<proteinExistence type="predicted"/>
<dbReference type="AlphaFoldDB" id="A0A9X0DIU8"/>
<evidence type="ECO:0000313" key="3">
    <source>
        <dbReference type="Proteomes" id="UP001152300"/>
    </source>
</evidence>
<evidence type="ECO:0000256" key="1">
    <source>
        <dbReference type="SAM" id="SignalP"/>
    </source>
</evidence>
<dbReference type="EMBL" id="JAPEIS010000006">
    <property type="protein sequence ID" value="KAJ8065161.1"/>
    <property type="molecule type" value="Genomic_DNA"/>
</dbReference>
<reference evidence="2" key="1">
    <citation type="submission" date="2022-11" db="EMBL/GenBank/DDBJ databases">
        <title>Genome Resource of Sclerotinia nivalis Strain SnTB1, a Plant Pathogen Isolated from American Ginseng.</title>
        <authorList>
            <person name="Fan S."/>
        </authorList>
    </citation>
    <scope>NUCLEOTIDE SEQUENCE</scope>
    <source>
        <strain evidence="2">SnTB1</strain>
    </source>
</reference>
<protein>
    <submittedName>
        <fullName evidence="2">Uncharacterized protein</fullName>
    </submittedName>
</protein>
<dbReference type="Proteomes" id="UP001152300">
    <property type="component" value="Unassembled WGS sequence"/>
</dbReference>
<sequence>MFCREHKPKYLPILCFVSFLSVSQAQNQTLVGCDAVHCPTDHKTSTCPVGNTTLSYLGITSFNTSLASLPLTWTLGTQVNHDPSNSSLASLDRDYFLGTPPTISNLISTPYHGCALFFDGVSANLSFPNTARESGSGTCNDALSSSCVTDLLAQSQSELKTLLGSDSSSESKICSALQSALQSKPPTSCTDIQTIHINGWGNTIARELTGSNAAPFSQKSSDCNATTGENYNLSLVQNTRTAAAVLSGTLEKLMFGITPVLTILYDPKNSAGAESHLSCLKVVGTTQGQVTDTDPAAKKSESIVGKSVCGWGLGYVLGFWVVYTGF</sequence>
<name>A0A9X0DIU8_9HELO</name>
<keyword evidence="3" id="KW-1185">Reference proteome</keyword>
<feature type="chain" id="PRO_5040852956" evidence="1">
    <location>
        <begin position="26"/>
        <end position="326"/>
    </location>
</feature>
<evidence type="ECO:0000313" key="2">
    <source>
        <dbReference type="EMBL" id="KAJ8065161.1"/>
    </source>
</evidence>
<dbReference type="PROSITE" id="PS51257">
    <property type="entry name" value="PROKAR_LIPOPROTEIN"/>
    <property type="match status" value="1"/>
</dbReference>
<feature type="signal peptide" evidence="1">
    <location>
        <begin position="1"/>
        <end position="25"/>
    </location>
</feature>
<gene>
    <name evidence="2" type="ORF">OCU04_005874</name>
</gene>
<accession>A0A9X0DIU8</accession>
<keyword evidence="1" id="KW-0732">Signal</keyword>
<comment type="caution">
    <text evidence="2">The sequence shown here is derived from an EMBL/GenBank/DDBJ whole genome shotgun (WGS) entry which is preliminary data.</text>
</comment>
<dbReference type="OrthoDB" id="4154404at2759"/>